<accession>A0A3A2ZUA0</accession>
<sequence>MPANASQPLWKPTRDRQDFSEELFVHTTVGRYEYTVKITVDTTAGYFELPNYLNGGNPGPLLPKFPECTLESDCLGQVYRYEESDKA</sequence>
<name>A0A3A2ZUA0_9EURO</name>
<reference evidence="2" key="1">
    <citation type="submission" date="2017-02" db="EMBL/GenBank/DDBJ databases">
        <authorList>
            <person name="Tafer H."/>
            <person name="Lopandic K."/>
        </authorList>
    </citation>
    <scope>NUCLEOTIDE SEQUENCE [LARGE SCALE GENOMIC DNA]</scope>
    <source>
        <strain evidence="2">CBS 366.77</strain>
    </source>
</reference>
<keyword evidence="2" id="KW-1185">Reference proteome</keyword>
<dbReference type="EMBL" id="MVGC01000016">
    <property type="protein sequence ID" value="RJE26738.1"/>
    <property type="molecule type" value="Genomic_DNA"/>
</dbReference>
<gene>
    <name evidence="1" type="ORF">PHISCL_00969</name>
</gene>
<proteinExistence type="predicted"/>
<evidence type="ECO:0000313" key="2">
    <source>
        <dbReference type="Proteomes" id="UP000266188"/>
    </source>
</evidence>
<dbReference type="Proteomes" id="UP000266188">
    <property type="component" value="Unassembled WGS sequence"/>
</dbReference>
<organism evidence="1 2">
    <name type="scientific">Aspergillus sclerotialis</name>
    <dbReference type="NCBI Taxonomy" id="2070753"/>
    <lineage>
        <taxon>Eukaryota</taxon>
        <taxon>Fungi</taxon>
        <taxon>Dikarya</taxon>
        <taxon>Ascomycota</taxon>
        <taxon>Pezizomycotina</taxon>
        <taxon>Eurotiomycetes</taxon>
        <taxon>Eurotiomycetidae</taxon>
        <taxon>Eurotiales</taxon>
        <taxon>Aspergillaceae</taxon>
        <taxon>Aspergillus</taxon>
        <taxon>Aspergillus subgen. Polypaecilum</taxon>
    </lineage>
</organism>
<comment type="caution">
    <text evidence="1">The sequence shown here is derived from an EMBL/GenBank/DDBJ whole genome shotgun (WGS) entry which is preliminary data.</text>
</comment>
<protein>
    <submittedName>
        <fullName evidence="1">Uncharacterized protein</fullName>
    </submittedName>
</protein>
<dbReference type="OrthoDB" id="5381672at2759"/>
<evidence type="ECO:0000313" key="1">
    <source>
        <dbReference type="EMBL" id="RJE26738.1"/>
    </source>
</evidence>
<dbReference type="AlphaFoldDB" id="A0A3A2ZUA0"/>